<evidence type="ECO:0000256" key="7">
    <source>
        <dbReference type="SAM" id="Phobius"/>
    </source>
</evidence>
<keyword evidence="3 6" id="KW-0349">Heme</keyword>
<dbReference type="InterPro" id="IPR036396">
    <property type="entry name" value="Cyt_P450_sf"/>
</dbReference>
<keyword evidence="6" id="KW-0503">Monooxygenase</keyword>
<evidence type="ECO:0000256" key="3">
    <source>
        <dbReference type="ARBA" id="ARBA00022617"/>
    </source>
</evidence>
<dbReference type="AlphaFoldDB" id="A0A194VEU1"/>
<keyword evidence="7" id="KW-1133">Transmembrane helix</keyword>
<organism evidence="8 9">
    <name type="scientific">Cytospora mali</name>
    <name type="common">Apple Valsa canker fungus</name>
    <name type="synonym">Valsa mali</name>
    <dbReference type="NCBI Taxonomy" id="578113"/>
    <lineage>
        <taxon>Eukaryota</taxon>
        <taxon>Fungi</taxon>
        <taxon>Dikarya</taxon>
        <taxon>Ascomycota</taxon>
        <taxon>Pezizomycotina</taxon>
        <taxon>Sordariomycetes</taxon>
        <taxon>Sordariomycetidae</taxon>
        <taxon>Diaporthales</taxon>
        <taxon>Cytosporaceae</taxon>
        <taxon>Cytospora</taxon>
    </lineage>
</organism>
<dbReference type="InterPro" id="IPR001128">
    <property type="entry name" value="Cyt_P450"/>
</dbReference>
<comment type="similarity">
    <text evidence="2 6">Belongs to the cytochrome P450 family.</text>
</comment>
<protein>
    <submittedName>
        <fullName evidence="8">Trichodiene oxygenase</fullName>
    </submittedName>
</protein>
<feature type="transmembrane region" description="Helical" evidence="7">
    <location>
        <begin position="266"/>
        <end position="289"/>
    </location>
</feature>
<dbReference type="STRING" id="694573.A0A194VEU1"/>
<proteinExistence type="inferred from homology"/>
<reference evidence="9" key="1">
    <citation type="submission" date="2014-12" db="EMBL/GenBank/DDBJ databases">
        <title>Genome Sequence of Valsa Canker Pathogens Uncovers a Specific Adaption of Colonization on Woody Bark.</title>
        <authorList>
            <person name="Yin Z."/>
            <person name="Liu H."/>
            <person name="Gao X."/>
            <person name="Li Z."/>
            <person name="Song N."/>
            <person name="Ke X."/>
            <person name="Dai Q."/>
            <person name="Wu Y."/>
            <person name="Sun Y."/>
            <person name="Xu J.-R."/>
            <person name="Kang Z.K."/>
            <person name="Wang L."/>
            <person name="Huang L."/>
        </authorList>
    </citation>
    <scope>NUCLEOTIDE SEQUENCE [LARGE SCALE GENOMIC DNA]</scope>
    <source>
        <strain evidence="9">SXYL134</strain>
    </source>
</reference>
<dbReference type="GO" id="GO:0004497">
    <property type="term" value="F:monooxygenase activity"/>
    <property type="evidence" value="ECO:0007669"/>
    <property type="project" value="UniProtKB-KW"/>
</dbReference>
<dbReference type="GO" id="GO:0005506">
    <property type="term" value="F:iron ion binding"/>
    <property type="evidence" value="ECO:0007669"/>
    <property type="project" value="InterPro"/>
</dbReference>
<evidence type="ECO:0000256" key="2">
    <source>
        <dbReference type="ARBA" id="ARBA00010617"/>
    </source>
</evidence>
<evidence type="ECO:0000256" key="4">
    <source>
        <dbReference type="ARBA" id="ARBA00022723"/>
    </source>
</evidence>
<sequence length="436" mass="50702">MTRLYQTYWCYWNGRSLYYRKVQEMHQEFGPIVRVNPDEVSVRDPRDFEKVYTVRSRYTKDPLFYRTMGVFKGMFGAVDNETHRSLRQPWIGYFSKTSIVAFEETIQEKVDILCKKAEKDLVESGLIPIQGLLHALMIDVVSAYTLPECMNMLAQRPYATKYASNLLNQAGFIWIMMINDWTYHAVQAILAVYSRVFSSRSEFDKLLEKCTLIVDKYQDPAKSSQSSAKDKYGSFRRPLIESMLNRLSNGEADASIMKREVLIDELYSFNLAAAFNFGTGMSITLYHILSNKAILQRLRFELLEAFPDKGWRITHSVAGKLPYLCTVGTWSYVQHHNPEIWGDDHDTFNPDRWLDPDRARFMTRYLLTFGKDHRHCIGKELASTTMYVCLANLIRRFPDLEVYGNYPADDLNDNFATVIPREAERMMLRQAAPILT</sequence>
<dbReference type="InterPro" id="IPR017972">
    <property type="entry name" value="Cyt_P450_CS"/>
</dbReference>
<evidence type="ECO:0000256" key="1">
    <source>
        <dbReference type="ARBA" id="ARBA00001971"/>
    </source>
</evidence>
<keyword evidence="7" id="KW-0472">Membrane</keyword>
<evidence type="ECO:0000256" key="5">
    <source>
        <dbReference type="ARBA" id="ARBA00023004"/>
    </source>
</evidence>
<dbReference type="Gene3D" id="1.10.630.10">
    <property type="entry name" value="Cytochrome P450"/>
    <property type="match status" value="2"/>
</dbReference>
<evidence type="ECO:0000256" key="6">
    <source>
        <dbReference type="RuleBase" id="RU000461"/>
    </source>
</evidence>
<keyword evidence="7" id="KW-0812">Transmembrane</keyword>
<dbReference type="InterPro" id="IPR050121">
    <property type="entry name" value="Cytochrome_P450_monoxygenase"/>
</dbReference>
<name>A0A194VEU1_CYTMA</name>
<keyword evidence="6" id="KW-0560">Oxidoreductase</keyword>
<keyword evidence="4 6" id="KW-0479">Metal-binding</keyword>
<keyword evidence="5 6" id="KW-0408">Iron</keyword>
<dbReference type="SUPFAM" id="SSF48264">
    <property type="entry name" value="Cytochrome P450"/>
    <property type="match status" value="1"/>
</dbReference>
<dbReference type="Pfam" id="PF00067">
    <property type="entry name" value="p450"/>
    <property type="match status" value="2"/>
</dbReference>
<keyword evidence="9" id="KW-1185">Reference proteome</keyword>
<comment type="cofactor">
    <cofactor evidence="1">
        <name>heme</name>
        <dbReference type="ChEBI" id="CHEBI:30413"/>
    </cofactor>
</comment>
<dbReference type="GO" id="GO:0016705">
    <property type="term" value="F:oxidoreductase activity, acting on paired donors, with incorporation or reduction of molecular oxygen"/>
    <property type="evidence" value="ECO:0007669"/>
    <property type="project" value="InterPro"/>
</dbReference>
<dbReference type="OrthoDB" id="3945418at2759"/>
<dbReference type="Proteomes" id="UP000078576">
    <property type="component" value="Unassembled WGS sequence"/>
</dbReference>
<dbReference type="EMBL" id="KN714811">
    <property type="protein sequence ID" value="KUI62394.1"/>
    <property type="molecule type" value="Genomic_DNA"/>
</dbReference>
<dbReference type="PANTHER" id="PTHR24305">
    <property type="entry name" value="CYTOCHROME P450"/>
    <property type="match status" value="1"/>
</dbReference>
<accession>A0A194VEU1</accession>
<evidence type="ECO:0000313" key="8">
    <source>
        <dbReference type="EMBL" id="KUI62394.1"/>
    </source>
</evidence>
<dbReference type="PROSITE" id="PS00086">
    <property type="entry name" value="CYTOCHROME_P450"/>
    <property type="match status" value="1"/>
</dbReference>
<gene>
    <name evidence="8" type="ORF">VP1G_09527</name>
</gene>
<evidence type="ECO:0000313" key="9">
    <source>
        <dbReference type="Proteomes" id="UP000078576"/>
    </source>
</evidence>
<dbReference type="PANTHER" id="PTHR24305:SF166">
    <property type="entry name" value="CYTOCHROME P450 12A4, MITOCHONDRIAL-RELATED"/>
    <property type="match status" value="1"/>
</dbReference>
<dbReference type="GO" id="GO:0020037">
    <property type="term" value="F:heme binding"/>
    <property type="evidence" value="ECO:0007669"/>
    <property type="project" value="InterPro"/>
</dbReference>